<evidence type="ECO:0000256" key="9">
    <source>
        <dbReference type="PIRSR" id="PIRSR602401-1"/>
    </source>
</evidence>
<dbReference type="RefSeq" id="XP_022666668.1">
    <property type="nucleotide sequence ID" value="XM_022810933.1"/>
</dbReference>
<dbReference type="EnsemblMetazoa" id="XM_022810914">
    <property type="protein sequence ID" value="XP_022666649"/>
    <property type="gene ID" value="LOC111252664"/>
</dbReference>
<evidence type="ECO:0000256" key="8">
    <source>
        <dbReference type="ARBA" id="ARBA00023136"/>
    </source>
</evidence>
<evidence type="ECO:0000313" key="12">
    <source>
        <dbReference type="EnsemblMetazoa" id="XP_022666677"/>
    </source>
</evidence>
<dbReference type="GO" id="GO:0005789">
    <property type="term" value="C:endoplasmic reticulum membrane"/>
    <property type="evidence" value="ECO:0007669"/>
    <property type="project" value="UniProtKB-SubCell"/>
</dbReference>
<dbReference type="InterPro" id="IPR017972">
    <property type="entry name" value="Cyt_P450_CS"/>
</dbReference>
<dbReference type="PANTHER" id="PTHR24291:SF189">
    <property type="entry name" value="CYTOCHROME P450 4C3-RELATED"/>
    <property type="match status" value="1"/>
</dbReference>
<keyword evidence="11" id="KW-1133">Transmembrane helix</keyword>
<dbReference type="GeneID" id="111252664"/>
<dbReference type="AlphaFoldDB" id="A0A7M7KKV2"/>
<dbReference type="InterPro" id="IPR001128">
    <property type="entry name" value="Cyt_P450"/>
</dbReference>
<dbReference type="GO" id="GO:0020037">
    <property type="term" value="F:heme binding"/>
    <property type="evidence" value="ECO:0007669"/>
    <property type="project" value="InterPro"/>
</dbReference>
<dbReference type="GO" id="GO:0016705">
    <property type="term" value="F:oxidoreductase activity, acting on paired donors, with incorporation or reduction of molecular oxygen"/>
    <property type="evidence" value="ECO:0007669"/>
    <property type="project" value="InterPro"/>
</dbReference>
<sequence>MTFTGNWLLIPASIAILLIAKYVAAFLKRRRIINTYPVPGPLPCTWNIFWPFGVETYMIVGKLIKNINPGRALFELTDSFTCEYRSAGLYRTWVLFRPVVSLIRAETAEVILKSTIETHKSKEVALIETWLGQGLLTGNGPKWHRKRKMLTPVFHFNILEEFVPAMNEQAALLADILLEQKGKDIDIFNYLGKCTLNIICETAMGISINAQCSESEYLQCVHLVTKGFINRAVSPWLWSDFIYRISPSGREYYRHLKVVHEFTRKVILARMKEMQEQPSLIREAADENGLKRRQPFLDTLLIKHLENNELTLEEIREEVDTFMFAGHDTTAIALMWLLYLLGLYPEVQAKVHDELDRVFGDDRKRPVTMEDLNELKYLECVIKESLRLYPSVPAIARRLLNDCVIGKYRLPAGGTVVIDVFRIHRDPEAFENPENFDPDRFLPENMAKLNPYTFIPFSGGPRNCIGQKFAIREEKVILATILRRLQVKSLLPRERLTVVNEVVVRPIEPVMVKIRERPKNNNDYFK</sequence>
<comment type="similarity">
    <text evidence="3 10">Belongs to the cytochrome P450 family.</text>
</comment>
<dbReference type="OMA" id="DGIHRIW"/>
<evidence type="ECO:0000256" key="2">
    <source>
        <dbReference type="ARBA" id="ARBA00004586"/>
    </source>
</evidence>
<organism evidence="12 13">
    <name type="scientific">Varroa destructor</name>
    <name type="common">Honeybee mite</name>
    <dbReference type="NCBI Taxonomy" id="109461"/>
    <lineage>
        <taxon>Eukaryota</taxon>
        <taxon>Metazoa</taxon>
        <taxon>Ecdysozoa</taxon>
        <taxon>Arthropoda</taxon>
        <taxon>Chelicerata</taxon>
        <taxon>Arachnida</taxon>
        <taxon>Acari</taxon>
        <taxon>Parasitiformes</taxon>
        <taxon>Mesostigmata</taxon>
        <taxon>Gamasina</taxon>
        <taxon>Dermanyssoidea</taxon>
        <taxon>Varroidae</taxon>
        <taxon>Varroa</taxon>
    </lineage>
</organism>
<dbReference type="SUPFAM" id="SSF48264">
    <property type="entry name" value="Cytochrome P450"/>
    <property type="match status" value="1"/>
</dbReference>
<evidence type="ECO:0008006" key="14">
    <source>
        <dbReference type="Google" id="ProtNLM"/>
    </source>
</evidence>
<dbReference type="EnsemblMetazoa" id="XM_022810951">
    <property type="protein sequence ID" value="XP_022666686"/>
    <property type="gene ID" value="LOC111252664"/>
</dbReference>
<keyword evidence="11" id="KW-0812">Transmembrane</keyword>
<keyword evidence="10" id="KW-0560">Oxidoreductase</keyword>
<evidence type="ECO:0000256" key="11">
    <source>
        <dbReference type="SAM" id="Phobius"/>
    </source>
</evidence>
<evidence type="ECO:0000256" key="3">
    <source>
        <dbReference type="ARBA" id="ARBA00010617"/>
    </source>
</evidence>
<keyword evidence="4 9" id="KW-0349">Heme</keyword>
<dbReference type="RefSeq" id="XP_022666658.1">
    <property type="nucleotide sequence ID" value="XM_022810923.1"/>
</dbReference>
<dbReference type="RefSeq" id="XP_022666677.1">
    <property type="nucleotide sequence ID" value="XM_022810942.1"/>
</dbReference>
<dbReference type="KEGG" id="vde:111252664"/>
<keyword evidence="9 10" id="KW-0479">Metal-binding</keyword>
<dbReference type="CDD" id="cd20628">
    <property type="entry name" value="CYP4"/>
    <property type="match status" value="1"/>
</dbReference>
<dbReference type="Pfam" id="PF00067">
    <property type="entry name" value="p450"/>
    <property type="match status" value="1"/>
</dbReference>
<comment type="subcellular location">
    <subcellularLocation>
        <location evidence="2">Endoplasmic reticulum membrane</location>
    </subcellularLocation>
</comment>
<dbReference type="Proteomes" id="UP000594260">
    <property type="component" value="Unplaced"/>
</dbReference>
<protein>
    <recommendedName>
        <fullName evidence="14">Cytochrome P450</fullName>
    </recommendedName>
</protein>
<keyword evidence="8 11" id="KW-0472">Membrane</keyword>
<keyword evidence="6 9" id="KW-0408">Iron</keyword>
<comment type="cofactor">
    <cofactor evidence="1 9">
        <name>heme</name>
        <dbReference type="ChEBI" id="CHEBI:30413"/>
    </cofactor>
</comment>
<evidence type="ECO:0000256" key="4">
    <source>
        <dbReference type="ARBA" id="ARBA00022617"/>
    </source>
</evidence>
<accession>A0A7M7KKV2</accession>
<feature type="binding site" description="axial binding residue" evidence="9">
    <location>
        <position position="464"/>
    </location>
    <ligand>
        <name>heme</name>
        <dbReference type="ChEBI" id="CHEBI:30413"/>
    </ligand>
    <ligandPart>
        <name>Fe</name>
        <dbReference type="ChEBI" id="CHEBI:18248"/>
    </ligandPart>
</feature>
<dbReference type="EnsemblMetazoa" id="XM_022810942">
    <property type="protein sequence ID" value="XP_022666677"/>
    <property type="gene ID" value="LOC111252664"/>
</dbReference>
<reference evidence="12" key="1">
    <citation type="submission" date="2021-01" db="UniProtKB">
        <authorList>
            <consortium name="EnsemblMetazoa"/>
        </authorList>
    </citation>
    <scope>IDENTIFICATION</scope>
</reference>
<dbReference type="PANTHER" id="PTHR24291">
    <property type="entry name" value="CYTOCHROME P450 FAMILY 4"/>
    <property type="match status" value="1"/>
</dbReference>
<proteinExistence type="inferred from homology"/>
<dbReference type="EnsemblMetazoa" id="XM_022810923">
    <property type="protein sequence ID" value="XP_022666658"/>
    <property type="gene ID" value="LOC111252664"/>
</dbReference>
<keyword evidence="13" id="KW-1185">Reference proteome</keyword>
<dbReference type="PRINTS" id="PR00463">
    <property type="entry name" value="EP450I"/>
</dbReference>
<dbReference type="RefSeq" id="XP_022666649.1">
    <property type="nucleotide sequence ID" value="XM_022810914.1"/>
</dbReference>
<dbReference type="RefSeq" id="XP_022666686.1">
    <property type="nucleotide sequence ID" value="XM_022810951.1"/>
</dbReference>
<dbReference type="GO" id="GO:0004497">
    <property type="term" value="F:monooxygenase activity"/>
    <property type="evidence" value="ECO:0007669"/>
    <property type="project" value="UniProtKB-KW"/>
</dbReference>
<dbReference type="InterPro" id="IPR050196">
    <property type="entry name" value="Cytochrome_P450_Monoox"/>
</dbReference>
<keyword evidence="5" id="KW-0256">Endoplasmic reticulum</keyword>
<dbReference type="GO" id="GO:0005506">
    <property type="term" value="F:iron ion binding"/>
    <property type="evidence" value="ECO:0007669"/>
    <property type="project" value="InterPro"/>
</dbReference>
<evidence type="ECO:0000256" key="10">
    <source>
        <dbReference type="RuleBase" id="RU000461"/>
    </source>
</evidence>
<dbReference type="InParanoid" id="A0A7M7KKV2"/>
<evidence type="ECO:0000256" key="7">
    <source>
        <dbReference type="ARBA" id="ARBA00023033"/>
    </source>
</evidence>
<evidence type="ECO:0000256" key="6">
    <source>
        <dbReference type="ARBA" id="ARBA00023004"/>
    </source>
</evidence>
<dbReference type="PROSITE" id="PS00086">
    <property type="entry name" value="CYTOCHROME_P450"/>
    <property type="match status" value="1"/>
</dbReference>
<dbReference type="OrthoDB" id="6512715at2759"/>
<keyword evidence="7 10" id="KW-0503">Monooxygenase</keyword>
<name>A0A7M7KKV2_VARDE</name>
<evidence type="ECO:0000256" key="5">
    <source>
        <dbReference type="ARBA" id="ARBA00022824"/>
    </source>
</evidence>
<feature type="transmembrane region" description="Helical" evidence="11">
    <location>
        <begin position="6"/>
        <end position="27"/>
    </location>
</feature>
<dbReference type="InterPro" id="IPR036396">
    <property type="entry name" value="Cyt_P450_sf"/>
</dbReference>
<evidence type="ECO:0000313" key="13">
    <source>
        <dbReference type="Proteomes" id="UP000594260"/>
    </source>
</evidence>
<dbReference type="InterPro" id="IPR002401">
    <property type="entry name" value="Cyt_P450_E_grp-I"/>
</dbReference>
<dbReference type="EnsemblMetazoa" id="XM_022810933">
    <property type="protein sequence ID" value="XP_022666668"/>
    <property type="gene ID" value="LOC111252664"/>
</dbReference>
<evidence type="ECO:0000256" key="1">
    <source>
        <dbReference type="ARBA" id="ARBA00001971"/>
    </source>
</evidence>
<dbReference type="PRINTS" id="PR00385">
    <property type="entry name" value="P450"/>
</dbReference>
<dbReference type="Gene3D" id="1.10.630.10">
    <property type="entry name" value="Cytochrome P450"/>
    <property type="match status" value="1"/>
</dbReference>